<evidence type="ECO:0000313" key="2">
    <source>
        <dbReference type="EMBL" id="RNA01096.1"/>
    </source>
</evidence>
<evidence type="ECO:0000256" key="1">
    <source>
        <dbReference type="SAM" id="SignalP"/>
    </source>
</evidence>
<dbReference type="AlphaFoldDB" id="A0A3M7PPQ9"/>
<dbReference type="InterPro" id="IPR009045">
    <property type="entry name" value="Zn_M74/Hedgehog-like"/>
</dbReference>
<sequence length="221" mass="23540">MKSLTFAFLIVILSNCVFSQTIQTVLNNAGCNTGVTAGLATQLVAKMNQLKPGFMSNLKGLTRINLGSAAAAVPYAQTQTVNAIKKAVAARARVTLTINSALRTLPQQLLLYKWYRLGKCGITLAASPGSSPHESGYGVDISDYSGWMGYMQTYGCSWQGSSDVVHFNCPGTSLGNTSVLAFQRLWNCNNPADTISADGIYGPQTEARVLKSPANGFPKTC</sequence>
<keyword evidence="1" id="KW-0732">Signal</keyword>
<dbReference type="Proteomes" id="UP000276133">
    <property type="component" value="Unassembled WGS sequence"/>
</dbReference>
<dbReference type="EMBL" id="REGN01009469">
    <property type="protein sequence ID" value="RNA01096.1"/>
    <property type="molecule type" value="Genomic_DNA"/>
</dbReference>
<proteinExistence type="predicted"/>
<keyword evidence="3" id="KW-1185">Reference proteome</keyword>
<gene>
    <name evidence="2" type="ORF">BpHYR1_022364</name>
</gene>
<dbReference type="CDD" id="cd14814">
    <property type="entry name" value="Peptidase_M15"/>
    <property type="match status" value="1"/>
</dbReference>
<feature type="signal peptide" evidence="1">
    <location>
        <begin position="1"/>
        <end position="19"/>
    </location>
</feature>
<feature type="chain" id="PRO_5017987928" evidence="1">
    <location>
        <begin position="20"/>
        <end position="221"/>
    </location>
</feature>
<name>A0A3M7PPQ9_BRAPC</name>
<reference evidence="2 3" key="1">
    <citation type="journal article" date="2018" name="Sci. Rep.">
        <title>Genomic signatures of local adaptation to the degree of environmental predictability in rotifers.</title>
        <authorList>
            <person name="Franch-Gras L."/>
            <person name="Hahn C."/>
            <person name="Garcia-Roger E.M."/>
            <person name="Carmona M.J."/>
            <person name="Serra M."/>
            <person name="Gomez A."/>
        </authorList>
    </citation>
    <scope>NUCLEOTIDE SEQUENCE [LARGE SCALE GENOMIC DNA]</scope>
    <source>
        <strain evidence="2">HYR1</strain>
    </source>
</reference>
<evidence type="ECO:0000313" key="3">
    <source>
        <dbReference type="Proteomes" id="UP000276133"/>
    </source>
</evidence>
<comment type="caution">
    <text evidence="2">The sequence shown here is derived from an EMBL/GenBank/DDBJ whole genome shotgun (WGS) entry which is preliminary data.</text>
</comment>
<accession>A0A3M7PPQ9</accession>
<protein>
    <submittedName>
        <fullName evidence="2">Peptidoglycan-binding domain 1</fullName>
    </submittedName>
</protein>
<dbReference type="Gene3D" id="3.30.1380.10">
    <property type="match status" value="1"/>
</dbReference>
<dbReference type="SUPFAM" id="SSF55166">
    <property type="entry name" value="Hedgehog/DD-peptidase"/>
    <property type="match status" value="1"/>
</dbReference>
<organism evidence="2 3">
    <name type="scientific">Brachionus plicatilis</name>
    <name type="common">Marine rotifer</name>
    <name type="synonym">Brachionus muelleri</name>
    <dbReference type="NCBI Taxonomy" id="10195"/>
    <lineage>
        <taxon>Eukaryota</taxon>
        <taxon>Metazoa</taxon>
        <taxon>Spiralia</taxon>
        <taxon>Gnathifera</taxon>
        <taxon>Rotifera</taxon>
        <taxon>Eurotatoria</taxon>
        <taxon>Monogononta</taxon>
        <taxon>Pseudotrocha</taxon>
        <taxon>Ploima</taxon>
        <taxon>Brachionidae</taxon>
        <taxon>Brachionus</taxon>
    </lineage>
</organism>
<dbReference type="OrthoDB" id="10256656at2759"/>